<keyword evidence="6" id="KW-0443">Lipid metabolism</keyword>
<evidence type="ECO:0000259" key="8">
    <source>
        <dbReference type="Pfam" id="PF18376"/>
    </source>
</evidence>
<accession>A0A0S1SHX5</accession>
<dbReference type="Pfam" id="PF18376">
    <property type="entry name" value="MDD_C"/>
    <property type="match status" value="1"/>
</dbReference>
<evidence type="ECO:0000313" key="11">
    <source>
        <dbReference type="Proteomes" id="UP000069135"/>
    </source>
</evidence>
<accession>A0A0S1SMY7</accession>
<dbReference type="InterPro" id="IPR041431">
    <property type="entry name" value="Mvd1_C"/>
</dbReference>
<dbReference type="PIRSF" id="PIRSF015950">
    <property type="entry name" value="Mev_P_decrbx"/>
    <property type="match status" value="1"/>
</dbReference>
<dbReference type="KEGG" id="prf:PeribacterA2_0670"/>
<evidence type="ECO:0000256" key="4">
    <source>
        <dbReference type="ARBA" id="ARBA00022741"/>
    </source>
</evidence>
<keyword evidence="7" id="KW-0456">Lyase</keyword>
<dbReference type="Gene3D" id="3.30.230.10">
    <property type="match status" value="1"/>
</dbReference>
<dbReference type="InterPro" id="IPR005935">
    <property type="entry name" value="Mev_decarb"/>
</dbReference>
<dbReference type="GO" id="GO:0019287">
    <property type="term" value="P:isopentenyl diphosphate biosynthetic process, mevalonate pathway"/>
    <property type="evidence" value="ECO:0007669"/>
    <property type="project" value="InterPro"/>
</dbReference>
<protein>
    <recommendedName>
        <fullName evidence="2">diphosphomevalonate decarboxylase</fullName>
        <ecNumber evidence="2">4.1.1.33</ecNumber>
    </recommendedName>
</protein>
<feature type="domain" description="Diphosphomevalonate decarboxylase-like N-terminal" evidence="9">
    <location>
        <begin position="8"/>
        <end position="167"/>
    </location>
</feature>
<dbReference type="InterPro" id="IPR029765">
    <property type="entry name" value="Mev_diP_decarb"/>
</dbReference>
<dbReference type="STRING" id="1735162.PeribacterB2_0670"/>
<dbReference type="Pfam" id="PF22700">
    <property type="entry name" value="MVD-like_N"/>
    <property type="match status" value="1"/>
</dbReference>
<organism evidence="10 11">
    <name type="scientific">Candidatus Peribacter riflensis</name>
    <dbReference type="NCBI Taxonomy" id="1735162"/>
    <lineage>
        <taxon>Bacteria</taxon>
        <taxon>Candidatus Peregrinibacteriota</taxon>
        <taxon>Candidatus Peribacteria</taxon>
        <taxon>Candidatus Peribacterales</taxon>
        <taxon>Candidatus Peribacteraceae</taxon>
        <taxon>Candidatus Peribacter</taxon>
    </lineage>
</organism>
<keyword evidence="3" id="KW-0444">Lipid biosynthesis</keyword>
<evidence type="ECO:0000256" key="5">
    <source>
        <dbReference type="ARBA" id="ARBA00022840"/>
    </source>
</evidence>
<dbReference type="GO" id="GO:0005524">
    <property type="term" value="F:ATP binding"/>
    <property type="evidence" value="ECO:0007669"/>
    <property type="project" value="UniProtKB-KW"/>
</dbReference>
<evidence type="ECO:0000313" key="10">
    <source>
        <dbReference type="EMBL" id="ALM13344.1"/>
    </source>
</evidence>
<accession>A0A0S1SYE4</accession>
<dbReference type="GO" id="GO:0005829">
    <property type="term" value="C:cytosol"/>
    <property type="evidence" value="ECO:0007669"/>
    <property type="project" value="InterPro"/>
</dbReference>
<dbReference type="AlphaFoldDB" id="A0A0S1SYE4"/>
<dbReference type="GO" id="GO:0004163">
    <property type="term" value="F:diphosphomevalonate decarboxylase activity"/>
    <property type="evidence" value="ECO:0007669"/>
    <property type="project" value="UniProtKB-EC"/>
</dbReference>
<dbReference type="InterPro" id="IPR014721">
    <property type="entry name" value="Ribsml_uS5_D2-typ_fold_subgr"/>
</dbReference>
<name>A0A0S1SYE4_9BACT</name>
<dbReference type="InterPro" id="IPR020568">
    <property type="entry name" value="Ribosomal_Su5_D2-typ_SF"/>
</dbReference>
<reference evidence="11" key="1">
    <citation type="submission" date="2015-10" db="EMBL/GenBank/DDBJ databases">
        <title>Analysis of five complete genome sequences for members of the class Peribacteria in the recently recognized Peregrinibacteria bacterial phylum.</title>
        <authorList>
            <person name="Anantharaman K."/>
            <person name="Brown C.T."/>
            <person name="Burstein D."/>
            <person name="Castelle C.J."/>
            <person name="Probst A.J."/>
            <person name="Thomas B.C."/>
            <person name="Williams K.H."/>
            <person name="Banfield J.F."/>
        </authorList>
    </citation>
    <scope>NUCLEOTIDE SEQUENCE [LARGE SCALE GENOMIC DNA]</scope>
</reference>
<evidence type="ECO:0000259" key="9">
    <source>
        <dbReference type="Pfam" id="PF22700"/>
    </source>
</evidence>
<accession>A0A0S1SIE4</accession>
<dbReference type="PANTHER" id="PTHR10977">
    <property type="entry name" value="DIPHOSPHOMEVALONATE DECARBOXYLASE"/>
    <property type="match status" value="1"/>
</dbReference>
<dbReference type="PANTHER" id="PTHR10977:SF3">
    <property type="entry name" value="DIPHOSPHOMEVALONATE DECARBOXYLASE"/>
    <property type="match status" value="1"/>
</dbReference>
<dbReference type="SUPFAM" id="SSF54211">
    <property type="entry name" value="Ribosomal protein S5 domain 2-like"/>
    <property type="match status" value="1"/>
</dbReference>
<keyword evidence="4" id="KW-0547">Nucleotide-binding</keyword>
<evidence type="ECO:0000256" key="1">
    <source>
        <dbReference type="ARBA" id="ARBA00008831"/>
    </source>
</evidence>
<dbReference type="EC" id="4.1.1.33" evidence="2"/>
<dbReference type="SUPFAM" id="SSF55060">
    <property type="entry name" value="GHMP Kinase, C-terminal domain"/>
    <property type="match status" value="1"/>
</dbReference>
<reference evidence="10 11" key="2">
    <citation type="journal article" date="2016" name="PeerJ">
        <title>Analysis of five complete genome sequences for members of the class Peribacteria in the recently recognized Peregrinibacteria bacterial phylum.</title>
        <authorList>
            <person name="Anantharaman K."/>
            <person name="Brown C.T."/>
            <person name="Burstein D."/>
            <person name="Castelle C.J."/>
            <person name="Probst A.J."/>
            <person name="Thomas B.C."/>
            <person name="Williams K.H."/>
            <person name="Banfield J.F."/>
        </authorList>
    </citation>
    <scope>NUCLEOTIDE SEQUENCE [LARGE SCALE GENOMIC DNA]</scope>
    <source>
        <strain evidence="10">RIFOXYD1_FULL_PER-ii_59_16</strain>
    </source>
</reference>
<comment type="similarity">
    <text evidence="1">Belongs to the diphosphomevalonate decarboxylase family.</text>
</comment>
<sequence length="336" mass="36812">MSVTARSTPNIAFIKYWGNRSDELRLPMAPSLSMTLDRPTVEITVENADAFSVRSFLADGSEKTLKEKDTERFRKVIALMQRYLESLKLKSVPLEQLAITVRSHIPPAIGLASSAAVFSCLAKAVAGLVQDQSKLSDREVSILARLGSGSAARSIFGGFSTLEEGSGMEPGSSWSEQIADEKHWTLYDIVTIPAMEEKKVGSTEGHALASTSPFYADRVQAIRSSRQQECIDAIQKKDFEALQRVTEEDCLDMHHVMETSVPPLHYLNAETHRIVNAIKELRSKEHIPVLFTMDAGPTVHLVCPEEGRAAILSFAHAQKGCTIFETKVGPGASLIG</sequence>
<evidence type="ECO:0000256" key="7">
    <source>
        <dbReference type="ARBA" id="ARBA00023239"/>
    </source>
</evidence>
<dbReference type="Gene3D" id="3.30.70.890">
    <property type="entry name" value="GHMP kinase, C-terminal domain"/>
    <property type="match status" value="1"/>
</dbReference>
<feature type="domain" description="Mvd1 C-terminal" evidence="8">
    <location>
        <begin position="190"/>
        <end position="314"/>
    </location>
</feature>
<dbReference type="InterPro" id="IPR053859">
    <property type="entry name" value="MVD-like_N"/>
</dbReference>
<dbReference type="NCBIfam" id="TIGR01240">
    <property type="entry name" value="mevDPdecarb"/>
    <property type="match status" value="1"/>
</dbReference>
<keyword evidence="5" id="KW-0067">ATP-binding</keyword>
<proteinExistence type="inferred from homology"/>
<dbReference type="PATRIC" id="fig|1735161.3.peg.649"/>
<accession>A0A0S1SUH4</accession>
<dbReference type="InterPro" id="IPR036554">
    <property type="entry name" value="GHMP_kinase_C_sf"/>
</dbReference>
<evidence type="ECO:0000256" key="2">
    <source>
        <dbReference type="ARBA" id="ARBA00012296"/>
    </source>
</evidence>
<evidence type="ECO:0000256" key="6">
    <source>
        <dbReference type="ARBA" id="ARBA00023098"/>
    </source>
</evidence>
<gene>
    <name evidence="10" type="ORF">PeribacterD1_0670</name>
</gene>
<dbReference type="Proteomes" id="UP000069135">
    <property type="component" value="Chromosome"/>
</dbReference>
<dbReference type="EMBL" id="CP013065">
    <property type="protein sequence ID" value="ALM13344.1"/>
    <property type="molecule type" value="Genomic_DNA"/>
</dbReference>
<evidence type="ECO:0000256" key="3">
    <source>
        <dbReference type="ARBA" id="ARBA00022516"/>
    </source>
</evidence>